<keyword evidence="5" id="KW-0539">Nucleus</keyword>
<evidence type="ECO:0000256" key="2">
    <source>
        <dbReference type="ARBA" id="ARBA00010991"/>
    </source>
</evidence>
<dbReference type="PANTHER" id="PTHR10870:SF0">
    <property type="entry name" value="CELL CYCLE CHECKPOINT PROTEIN RAD1"/>
    <property type="match status" value="1"/>
</dbReference>
<dbReference type="AlphaFoldDB" id="A0A914XN71"/>
<dbReference type="Proteomes" id="UP000887566">
    <property type="component" value="Unplaced"/>
</dbReference>
<keyword evidence="6" id="KW-1185">Reference proteome</keyword>
<dbReference type="GO" id="GO:0000077">
    <property type="term" value="P:DNA damage checkpoint signaling"/>
    <property type="evidence" value="ECO:0007669"/>
    <property type="project" value="InterPro"/>
</dbReference>
<sequence length="277" mass="31480">MVLVRNEAEDDATQVLVLAMDNAKEFYNVLKTLTFREHAEFEASPSGVKVTVDDMKCLQAIAYLKRDLFSVFVLREETVTFRIPLGVLCECVNLFGSSPNSSTALRMTYGGLGEPLKVIMEEGGVVIRCSVRTQQSDEILDFEFDPENVVSKIIMKTEALWDQFVDLDTSSNTLAFAVDIKPSRLRLSTDGELGTIDIDFPADSEIIEKFETKEKHQNKYRLSLIRRVNKTLHLAQKVSIRTDTRGILSMQFMVEQPDNQHIFIEFFCVPDTDDYDP</sequence>
<evidence type="ECO:0000256" key="5">
    <source>
        <dbReference type="ARBA" id="ARBA00023242"/>
    </source>
</evidence>
<comment type="similarity">
    <text evidence="2">Belongs to the rad1 family.</text>
</comment>
<evidence type="ECO:0000256" key="3">
    <source>
        <dbReference type="ARBA" id="ARBA00022763"/>
    </source>
</evidence>
<dbReference type="PRINTS" id="PR01246">
    <property type="entry name" value="RAD1REPAIR"/>
</dbReference>
<name>A0A914XN71_9BILA</name>
<accession>A0A914XN71</accession>
<evidence type="ECO:0000313" key="7">
    <source>
        <dbReference type="WBParaSite" id="PSAMB.scaffold92size81367.g1764.t1"/>
    </source>
</evidence>
<dbReference type="CDD" id="cd00577">
    <property type="entry name" value="PCNA"/>
    <property type="match status" value="1"/>
</dbReference>
<dbReference type="PANTHER" id="PTHR10870">
    <property type="entry name" value="CELL CYCLE CHECKPOINT PROTEIN RAD1"/>
    <property type="match status" value="1"/>
</dbReference>
<dbReference type="Gene3D" id="3.70.10.10">
    <property type="match status" value="1"/>
</dbReference>
<proteinExistence type="inferred from homology"/>
<protein>
    <submittedName>
        <fullName evidence="7">Cell cycle checkpoint protein RAD1</fullName>
    </submittedName>
</protein>
<dbReference type="Pfam" id="PF02144">
    <property type="entry name" value="Rad1"/>
    <property type="match status" value="1"/>
</dbReference>
<reference evidence="7" key="1">
    <citation type="submission" date="2022-11" db="UniProtKB">
        <authorList>
            <consortium name="WormBaseParasite"/>
        </authorList>
    </citation>
    <scope>IDENTIFICATION</scope>
</reference>
<dbReference type="WBParaSite" id="PSAMB.scaffold92size81367.g1764.t1">
    <property type="protein sequence ID" value="PSAMB.scaffold92size81367.g1764.t1"/>
    <property type="gene ID" value="PSAMB.scaffold92size81367.g1764"/>
</dbReference>
<dbReference type="PRINTS" id="PR01245">
    <property type="entry name" value="RAD1REC1"/>
</dbReference>
<dbReference type="GO" id="GO:0030896">
    <property type="term" value="C:checkpoint clamp complex"/>
    <property type="evidence" value="ECO:0007669"/>
    <property type="project" value="TreeGrafter"/>
</dbReference>
<organism evidence="6 7">
    <name type="scientific">Plectus sambesii</name>
    <dbReference type="NCBI Taxonomy" id="2011161"/>
    <lineage>
        <taxon>Eukaryota</taxon>
        <taxon>Metazoa</taxon>
        <taxon>Ecdysozoa</taxon>
        <taxon>Nematoda</taxon>
        <taxon>Chromadorea</taxon>
        <taxon>Plectida</taxon>
        <taxon>Plectina</taxon>
        <taxon>Plectoidea</taxon>
        <taxon>Plectidae</taxon>
        <taxon>Plectus</taxon>
    </lineage>
</organism>
<dbReference type="SUPFAM" id="SSF55979">
    <property type="entry name" value="DNA clamp"/>
    <property type="match status" value="1"/>
</dbReference>
<evidence type="ECO:0000313" key="6">
    <source>
        <dbReference type="Proteomes" id="UP000887566"/>
    </source>
</evidence>
<comment type="subcellular location">
    <subcellularLocation>
        <location evidence="1">Nucleus</location>
    </subcellularLocation>
</comment>
<dbReference type="GO" id="GO:0006281">
    <property type="term" value="P:DNA repair"/>
    <property type="evidence" value="ECO:0007669"/>
    <property type="project" value="UniProtKB-KW"/>
</dbReference>
<evidence type="ECO:0000256" key="1">
    <source>
        <dbReference type="ARBA" id="ARBA00004123"/>
    </source>
</evidence>
<evidence type="ECO:0000256" key="4">
    <source>
        <dbReference type="ARBA" id="ARBA00023204"/>
    </source>
</evidence>
<keyword evidence="4" id="KW-0234">DNA repair</keyword>
<dbReference type="InterPro" id="IPR003011">
    <property type="entry name" value="Cell_cycle_checkpoint_Rad1"/>
</dbReference>
<dbReference type="InterPro" id="IPR003021">
    <property type="entry name" value="Rad1_Rec1_Rad17"/>
</dbReference>
<dbReference type="InterPro" id="IPR046938">
    <property type="entry name" value="DNA_clamp_sf"/>
</dbReference>
<keyword evidence="3" id="KW-0227">DNA damage</keyword>